<evidence type="ECO:0000256" key="5">
    <source>
        <dbReference type="HAMAP-Rule" id="MF_00191"/>
    </source>
</evidence>
<dbReference type="UniPathway" id="UPA00056">
    <property type="reaction ID" value="UER00097"/>
</dbReference>
<feature type="binding site" evidence="5">
    <location>
        <position position="126"/>
    </location>
    <ligand>
        <name>(2E)-4-hydroxy-3-methylbut-2-enyl diphosphate</name>
        <dbReference type="ChEBI" id="CHEBI:128753"/>
    </ligand>
</feature>
<evidence type="ECO:0000313" key="6">
    <source>
        <dbReference type="EMBL" id="GFK95866.1"/>
    </source>
</evidence>
<dbReference type="RefSeq" id="WP_173087002.1">
    <property type="nucleotide sequence ID" value="NZ_BLTE01000024.1"/>
</dbReference>
<organism evidence="6 7">
    <name type="scientific">Fundidesulfovibrio magnetotacticus</name>
    <dbReference type="NCBI Taxonomy" id="2730080"/>
    <lineage>
        <taxon>Bacteria</taxon>
        <taxon>Pseudomonadati</taxon>
        <taxon>Thermodesulfobacteriota</taxon>
        <taxon>Desulfovibrionia</taxon>
        <taxon>Desulfovibrionales</taxon>
        <taxon>Desulfovibrionaceae</taxon>
        <taxon>Fundidesulfovibrio</taxon>
    </lineage>
</organism>
<comment type="catalytic activity">
    <reaction evidence="5">
        <text>isopentenyl diphosphate + 2 oxidized [2Fe-2S]-[ferredoxin] + H2O = (2E)-4-hydroxy-3-methylbut-2-enyl diphosphate + 2 reduced [2Fe-2S]-[ferredoxin] + 2 H(+)</text>
        <dbReference type="Rhea" id="RHEA:24488"/>
        <dbReference type="Rhea" id="RHEA-COMP:10000"/>
        <dbReference type="Rhea" id="RHEA-COMP:10001"/>
        <dbReference type="ChEBI" id="CHEBI:15377"/>
        <dbReference type="ChEBI" id="CHEBI:15378"/>
        <dbReference type="ChEBI" id="CHEBI:33737"/>
        <dbReference type="ChEBI" id="CHEBI:33738"/>
        <dbReference type="ChEBI" id="CHEBI:128753"/>
        <dbReference type="ChEBI" id="CHEBI:128769"/>
        <dbReference type="EC" id="1.17.7.4"/>
    </reaction>
</comment>
<dbReference type="Gene3D" id="3.40.1010.20">
    <property type="entry name" value="4-hydroxy-3-methylbut-2-enyl diphosphate reductase, catalytic domain"/>
    <property type="match status" value="2"/>
</dbReference>
<feature type="binding site" evidence="5">
    <location>
        <position position="267"/>
    </location>
    <ligand>
        <name>dimethylallyl diphosphate</name>
        <dbReference type="ChEBI" id="CHEBI:57623"/>
    </ligand>
</feature>
<protein>
    <recommendedName>
        <fullName evidence="5">4-hydroxy-3-methylbut-2-enyl diphosphate reductase</fullName>
        <shortName evidence="5">HMBPP reductase</shortName>
        <ecNumber evidence="5">1.17.7.4</ecNumber>
    </recommendedName>
</protein>
<feature type="binding site" evidence="5">
    <location>
        <position position="267"/>
    </location>
    <ligand>
        <name>isopentenyl diphosphate</name>
        <dbReference type="ChEBI" id="CHEBI:128769"/>
    </ligand>
</feature>
<feature type="binding site" evidence="5">
    <location>
        <position position="43"/>
    </location>
    <ligand>
        <name>(2E)-4-hydroxy-3-methylbut-2-enyl diphosphate</name>
        <dbReference type="ChEBI" id="CHEBI:128753"/>
    </ligand>
</feature>
<keyword evidence="3 5" id="KW-0408">Iron</keyword>
<feature type="binding site" evidence="5">
    <location>
        <position position="43"/>
    </location>
    <ligand>
        <name>isopentenyl diphosphate</name>
        <dbReference type="ChEBI" id="CHEBI:128769"/>
    </ligand>
</feature>
<feature type="binding site" evidence="5">
    <location>
        <position position="223"/>
    </location>
    <ligand>
        <name>dimethylallyl diphosphate</name>
        <dbReference type="ChEBI" id="CHEBI:57623"/>
    </ligand>
</feature>
<dbReference type="EC" id="1.17.7.4" evidence="5"/>
<comment type="catalytic activity">
    <reaction evidence="5">
        <text>dimethylallyl diphosphate + 2 oxidized [2Fe-2S]-[ferredoxin] + H2O = (2E)-4-hydroxy-3-methylbut-2-enyl diphosphate + 2 reduced [2Fe-2S]-[ferredoxin] + 2 H(+)</text>
        <dbReference type="Rhea" id="RHEA:24825"/>
        <dbReference type="Rhea" id="RHEA-COMP:10000"/>
        <dbReference type="Rhea" id="RHEA-COMP:10001"/>
        <dbReference type="ChEBI" id="CHEBI:15377"/>
        <dbReference type="ChEBI" id="CHEBI:15378"/>
        <dbReference type="ChEBI" id="CHEBI:33737"/>
        <dbReference type="ChEBI" id="CHEBI:33738"/>
        <dbReference type="ChEBI" id="CHEBI:57623"/>
        <dbReference type="ChEBI" id="CHEBI:128753"/>
        <dbReference type="EC" id="1.17.7.4"/>
    </reaction>
</comment>
<feature type="binding site" evidence="5">
    <location>
        <position position="12"/>
    </location>
    <ligand>
        <name>[4Fe-4S] cluster</name>
        <dbReference type="ChEBI" id="CHEBI:49883"/>
    </ligand>
</feature>
<accession>A0A6V8M1P6</accession>
<dbReference type="Pfam" id="PF02401">
    <property type="entry name" value="LYTB"/>
    <property type="match status" value="1"/>
</dbReference>
<dbReference type="InterPro" id="IPR003451">
    <property type="entry name" value="LytB/IspH"/>
</dbReference>
<dbReference type="GO" id="GO:0046872">
    <property type="term" value="F:metal ion binding"/>
    <property type="evidence" value="ECO:0007669"/>
    <property type="project" value="UniProtKB-KW"/>
</dbReference>
<gene>
    <name evidence="5 6" type="primary">ispH</name>
    <name evidence="6" type="ORF">NNJEOMEG_03739</name>
</gene>
<feature type="binding site" evidence="5">
    <location>
        <position position="43"/>
    </location>
    <ligand>
        <name>dimethylallyl diphosphate</name>
        <dbReference type="ChEBI" id="CHEBI:57623"/>
    </ligand>
</feature>
<dbReference type="PANTHER" id="PTHR30426:SF0">
    <property type="entry name" value="4-HYDROXY-3-METHYLBUT-2-ENYL DIPHOSPHATE REDUCTASE"/>
    <property type="match status" value="1"/>
</dbReference>
<comment type="caution">
    <text evidence="6">The sequence shown here is derived from an EMBL/GenBank/DDBJ whole genome shotgun (WGS) entry which is preliminary data.</text>
</comment>
<comment type="function">
    <text evidence="5">Catalyzes the conversion of 1-hydroxy-2-methyl-2-(E)-butenyl 4-diphosphate (HMBPP) into a mixture of isopentenyl diphosphate (IPP) and dimethylallyl diphosphate (DMAPP). Acts in the terminal step of the DOXP/MEP pathway for isoprenoid precursor biosynthesis.</text>
</comment>
<dbReference type="AlphaFoldDB" id="A0A6V8M1P6"/>
<feature type="binding site" evidence="5">
    <location>
        <position position="195"/>
    </location>
    <ligand>
        <name>[4Fe-4S] cluster</name>
        <dbReference type="ChEBI" id="CHEBI:49883"/>
    </ligand>
</feature>
<dbReference type="NCBIfam" id="TIGR00216">
    <property type="entry name" value="ispH_lytB"/>
    <property type="match status" value="1"/>
</dbReference>
<feature type="binding site" evidence="5">
    <location>
        <position position="76"/>
    </location>
    <ligand>
        <name>dimethylallyl diphosphate</name>
        <dbReference type="ChEBI" id="CHEBI:57623"/>
    </ligand>
</feature>
<comment type="similarity">
    <text evidence="5">Belongs to the IspH family.</text>
</comment>
<dbReference type="Proteomes" id="UP000494245">
    <property type="component" value="Unassembled WGS sequence"/>
</dbReference>
<keyword evidence="5 6" id="KW-0560">Oxidoreductase</keyword>
<feature type="binding site" evidence="5">
    <location>
        <position position="126"/>
    </location>
    <ligand>
        <name>isopentenyl diphosphate</name>
        <dbReference type="ChEBI" id="CHEBI:128769"/>
    </ligand>
</feature>
<dbReference type="GO" id="GO:0016114">
    <property type="term" value="P:terpenoid biosynthetic process"/>
    <property type="evidence" value="ECO:0007669"/>
    <property type="project" value="UniProtKB-UniRule"/>
</dbReference>
<feature type="binding site" evidence="5">
    <location>
        <position position="126"/>
    </location>
    <ligand>
        <name>dimethylallyl diphosphate</name>
        <dbReference type="ChEBI" id="CHEBI:57623"/>
    </ligand>
</feature>
<evidence type="ECO:0000256" key="2">
    <source>
        <dbReference type="ARBA" id="ARBA00022723"/>
    </source>
</evidence>
<reference evidence="6 7" key="2">
    <citation type="submission" date="2020-05" db="EMBL/GenBank/DDBJ databases">
        <title>Draft genome sequence of Desulfovibrio sp. strainFSS-1.</title>
        <authorList>
            <person name="Shimoshige H."/>
            <person name="Kobayashi H."/>
            <person name="Maekawa T."/>
        </authorList>
    </citation>
    <scope>NUCLEOTIDE SEQUENCE [LARGE SCALE GENOMIC DNA]</scope>
    <source>
        <strain evidence="6 7">SIID29052-01</strain>
    </source>
</reference>
<proteinExistence type="inferred from homology"/>
<keyword evidence="5" id="KW-0414">Isoprene biosynthesis</keyword>
<dbReference type="EMBL" id="BLTE01000024">
    <property type="protein sequence ID" value="GFK95866.1"/>
    <property type="molecule type" value="Genomic_DNA"/>
</dbReference>
<feature type="binding site" evidence="5">
    <location>
        <position position="225"/>
    </location>
    <ligand>
        <name>dimethylallyl diphosphate</name>
        <dbReference type="ChEBI" id="CHEBI:57623"/>
    </ligand>
</feature>
<dbReference type="HAMAP" id="MF_00191">
    <property type="entry name" value="IspH"/>
    <property type="match status" value="1"/>
</dbReference>
<dbReference type="GO" id="GO:0051745">
    <property type="term" value="F:4-hydroxy-3-methylbut-2-enyl diphosphate reductase activity"/>
    <property type="evidence" value="ECO:0007669"/>
    <property type="project" value="UniProtKB-UniRule"/>
</dbReference>
<dbReference type="GO" id="GO:0050992">
    <property type="term" value="P:dimethylallyl diphosphate biosynthetic process"/>
    <property type="evidence" value="ECO:0007669"/>
    <property type="project" value="UniProtKB-UniRule"/>
</dbReference>
<dbReference type="PANTHER" id="PTHR30426">
    <property type="entry name" value="4-HYDROXY-3-METHYLBUT-2-ENYL DIPHOSPHATE REDUCTASE"/>
    <property type="match status" value="1"/>
</dbReference>
<keyword evidence="4 5" id="KW-0411">Iron-sulfur</keyword>
<dbReference type="GO" id="GO:0051539">
    <property type="term" value="F:4 iron, 4 sulfur cluster binding"/>
    <property type="evidence" value="ECO:0007669"/>
    <property type="project" value="UniProtKB-UniRule"/>
</dbReference>
<keyword evidence="1 5" id="KW-0004">4Fe-4S</keyword>
<dbReference type="CDD" id="cd13944">
    <property type="entry name" value="lytB_ispH"/>
    <property type="match status" value="1"/>
</dbReference>
<comment type="pathway">
    <text evidence="5">Isoprenoid biosynthesis; dimethylallyl diphosphate biosynthesis; dimethylallyl diphosphate from (2E)-4-hydroxy-3-methylbutenyl diphosphate: step 1/1.</text>
</comment>
<dbReference type="Gene3D" id="3.40.50.11270">
    <property type="match status" value="1"/>
</dbReference>
<feature type="binding site" evidence="5">
    <location>
        <position position="225"/>
    </location>
    <ligand>
        <name>(2E)-4-hydroxy-3-methylbut-2-enyl diphosphate</name>
        <dbReference type="ChEBI" id="CHEBI:128753"/>
    </ligand>
</feature>
<feature type="active site" description="Proton donor" evidence="5">
    <location>
        <position position="128"/>
    </location>
</feature>
<evidence type="ECO:0000256" key="3">
    <source>
        <dbReference type="ARBA" id="ARBA00023004"/>
    </source>
</evidence>
<evidence type="ECO:0000256" key="1">
    <source>
        <dbReference type="ARBA" id="ARBA00022485"/>
    </source>
</evidence>
<dbReference type="UniPathway" id="UPA00059">
    <property type="reaction ID" value="UER00105"/>
</dbReference>
<feature type="binding site" evidence="5">
    <location>
        <position position="223"/>
    </location>
    <ligand>
        <name>isopentenyl diphosphate</name>
        <dbReference type="ChEBI" id="CHEBI:128769"/>
    </ligand>
</feature>
<feature type="binding site" evidence="5">
    <location>
        <position position="76"/>
    </location>
    <ligand>
        <name>isopentenyl diphosphate</name>
        <dbReference type="ChEBI" id="CHEBI:128769"/>
    </ligand>
</feature>
<name>A0A6V8M1P6_9BACT</name>
<keyword evidence="2 5" id="KW-0479">Metal-binding</keyword>
<comment type="caution">
    <text evidence="5">Lacks conserved residue(s) required for the propagation of feature annotation.</text>
</comment>
<keyword evidence="7" id="KW-1185">Reference proteome</keyword>
<feature type="binding site" evidence="5">
    <location>
        <position position="76"/>
    </location>
    <ligand>
        <name>(2E)-4-hydroxy-3-methylbut-2-enyl diphosphate</name>
        <dbReference type="ChEBI" id="CHEBI:128753"/>
    </ligand>
</feature>
<sequence length="283" mass="30588">MDVLRAETAGFCMGVDLALRKLDKLLAGNASEAPIYTFGPLIHNPQVLREYAQRGVRLCEDPEVIEPGAVVLIRAHGVPKGVFERLRARGAIIADATCPKVTKAQKLIARQADEGGILLLYGEEAHPEVRGLLSHASHGAIIFDSLAELQGHTLDRADSYFLAAQTTQDEEEFERIRDHLFTTLGRAIPVLHTICDATQKRQAEAIALARSVDFMVVVGGRESGNTRRLAKVAQSQGTPCALVETAAELPLEKMRGLSRIGLTAGASTPKKIIDAVESALRTL</sequence>
<feature type="binding site" evidence="5">
    <location>
        <position position="98"/>
    </location>
    <ligand>
        <name>[4Fe-4S] cluster</name>
        <dbReference type="ChEBI" id="CHEBI:49883"/>
    </ligand>
</feature>
<reference evidence="6 7" key="1">
    <citation type="submission" date="2020-04" db="EMBL/GenBank/DDBJ databases">
        <authorList>
            <consortium name="Desulfovibrio sp. FSS-1 genome sequencing consortium"/>
            <person name="Shimoshige H."/>
            <person name="Kobayashi H."/>
            <person name="Maekawa T."/>
        </authorList>
    </citation>
    <scope>NUCLEOTIDE SEQUENCE [LARGE SCALE GENOMIC DNA]</scope>
    <source>
        <strain evidence="6 7">SIID29052-01</strain>
    </source>
</reference>
<feature type="binding site" evidence="5">
    <location>
        <position position="225"/>
    </location>
    <ligand>
        <name>isopentenyl diphosphate</name>
        <dbReference type="ChEBI" id="CHEBI:128769"/>
    </ligand>
</feature>
<dbReference type="GO" id="GO:0019288">
    <property type="term" value="P:isopentenyl diphosphate biosynthetic process, methylerythritol 4-phosphate pathway"/>
    <property type="evidence" value="ECO:0007669"/>
    <property type="project" value="UniProtKB-UniRule"/>
</dbReference>
<comment type="cofactor">
    <cofactor evidence="5">
        <name>[4Fe-4S] cluster</name>
        <dbReference type="ChEBI" id="CHEBI:49883"/>
    </cofactor>
    <text evidence="5">Binds 1 [4Fe-4S] cluster per subunit.</text>
</comment>
<comment type="pathway">
    <text evidence="5">Isoprenoid biosynthesis; isopentenyl diphosphate biosynthesis via DXP pathway; isopentenyl diphosphate from 1-deoxy-D-xylulose 5-phosphate: step 6/6.</text>
</comment>
<feature type="binding site" evidence="5">
    <location>
        <position position="267"/>
    </location>
    <ligand>
        <name>(2E)-4-hydroxy-3-methylbut-2-enyl diphosphate</name>
        <dbReference type="ChEBI" id="CHEBI:128753"/>
    </ligand>
</feature>
<evidence type="ECO:0000256" key="4">
    <source>
        <dbReference type="ARBA" id="ARBA00023014"/>
    </source>
</evidence>
<feature type="binding site" evidence="5">
    <location>
        <position position="166"/>
    </location>
    <ligand>
        <name>(2E)-4-hydroxy-3-methylbut-2-enyl diphosphate</name>
        <dbReference type="ChEBI" id="CHEBI:128753"/>
    </ligand>
</feature>
<feature type="binding site" evidence="5">
    <location>
        <position position="223"/>
    </location>
    <ligand>
        <name>(2E)-4-hydroxy-3-methylbut-2-enyl diphosphate</name>
        <dbReference type="ChEBI" id="CHEBI:128753"/>
    </ligand>
</feature>
<evidence type="ECO:0000313" key="7">
    <source>
        <dbReference type="Proteomes" id="UP000494245"/>
    </source>
</evidence>